<comment type="similarity">
    <text evidence="1">Belongs to the Gfo/Idh/MocA family.</text>
</comment>
<dbReference type="SUPFAM" id="SSF55347">
    <property type="entry name" value="Glyceraldehyde-3-phosphate dehydrogenase-like, C-terminal domain"/>
    <property type="match status" value="1"/>
</dbReference>
<dbReference type="PANTHER" id="PTHR43249">
    <property type="entry name" value="UDP-N-ACETYL-2-AMINO-2-DEOXY-D-GLUCURONATE OXIDASE"/>
    <property type="match status" value="1"/>
</dbReference>
<dbReference type="PANTHER" id="PTHR43249:SF1">
    <property type="entry name" value="D-GLUCOSIDE 3-DEHYDROGENASE"/>
    <property type="match status" value="1"/>
</dbReference>
<protein>
    <submittedName>
        <fullName evidence="4">Putative dehydrogenase</fullName>
    </submittedName>
</protein>
<feature type="domain" description="Gfo/Idh/MocA-like oxidoreductase N-terminal" evidence="2">
    <location>
        <begin position="4"/>
        <end position="123"/>
    </location>
</feature>
<evidence type="ECO:0000256" key="1">
    <source>
        <dbReference type="ARBA" id="ARBA00010928"/>
    </source>
</evidence>
<proteinExistence type="inferred from homology"/>
<evidence type="ECO:0000313" key="4">
    <source>
        <dbReference type="EMBL" id="NYE71777.1"/>
    </source>
</evidence>
<dbReference type="InterPro" id="IPR052515">
    <property type="entry name" value="Gfo/Idh/MocA_Oxidoreductase"/>
</dbReference>
<dbReference type="Pfam" id="PF01408">
    <property type="entry name" value="GFO_IDH_MocA"/>
    <property type="match status" value="1"/>
</dbReference>
<gene>
    <name evidence="4" type="ORF">BKA15_003106</name>
</gene>
<comment type="caution">
    <text evidence="4">The sequence shown here is derived from an EMBL/GenBank/DDBJ whole genome shotgun (WGS) entry which is preliminary data.</text>
</comment>
<evidence type="ECO:0000313" key="5">
    <source>
        <dbReference type="Proteomes" id="UP000569914"/>
    </source>
</evidence>
<feature type="domain" description="Gfo/Idh/MocA-like oxidoreductase C-terminal" evidence="3">
    <location>
        <begin position="135"/>
        <end position="351"/>
    </location>
</feature>
<reference evidence="4 5" key="1">
    <citation type="submission" date="2020-07" db="EMBL/GenBank/DDBJ databases">
        <title>Sequencing the genomes of 1000 actinobacteria strains.</title>
        <authorList>
            <person name="Klenk H.-P."/>
        </authorList>
    </citation>
    <scope>NUCLEOTIDE SEQUENCE [LARGE SCALE GENOMIC DNA]</scope>
    <source>
        <strain evidence="4 5">DSM 22083</strain>
    </source>
</reference>
<dbReference type="SUPFAM" id="SSF51735">
    <property type="entry name" value="NAD(P)-binding Rossmann-fold domains"/>
    <property type="match status" value="1"/>
</dbReference>
<dbReference type="Pfam" id="PF02894">
    <property type="entry name" value="GFO_IDH_MocA_C"/>
    <property type="match status" value="1"/>
</dbReference>
<dbReference type="PROSITE" id="PS51257">
    <property type="entry name" value="PROKAR_LIPOPROTEIN"/>
    <property type="match status" value="1"/>
</dbReference>
<evidence type="ECO:0000259" key="3">
    <source>
        <dbReference type="Pfam" id="PF02894"/>
    </source>
</evidence>
<sequence length="352" mass="38061">MQQVKIGVVGTGGIAGCHLKAYQGNPRAELLAVCDINADRATSVAKQWGAARSYSDPAELFADQDVDAVSICTWNNTHAELAAAAIEAGKHVLVEKPMTRTYAEAQKLEDVVNAHDRVLQVGFVRRHSANCRVLKSFIDAGELGDLYYGKASCIRRVGNPGGWFANKSISGGGPLIDIGVHVIDLAWYLMGNPRVTSVSANTYEKLGNRSNITTMPRYKVADYDPTLNDVEDMANAMIRFDNGASLIMESSFSLHATEDSLSVSVYGDKGGADLEPKLQIATEKHETVLNVTPRIGFETFNLDDGFSHEIENFVAACLGEAESIAPVWQGAEMMKILDAVYTSAAEGKEIQV</sequence>
<accession>A0A7Y9LBI8</accession>
<dbReference type="RefSeq" id="WP_179752151.1">
    <property type="nucleotide sequence ID" value="NZ_JACCBU010000001.1"/>
</dbReference>
<dbReference type="Proteomes" id="UP000569914">
    <property type="component" value="Unassembled WGS sequence"/>
</dbReference>
<organism evidence="4 5">
    <name type="scientific">Microlunatus parietis</name>
    <dbReference type="NCBI Taxonomy" id="682979"/>
    <lineage>
        <taxon>Bacteria</taxon>
        <taxon>Bacillati</taxon>
        <taxon>Actinomycetota</taxon>
        <taxon>Actinomycetes</taxon>
        <taxon>Propionibacteriales</taxon>
        <taxon>Propionibacteriaceae</taxon>
        <taxon>Microlunatus</taxon>
    </lineage>
</organism>
<dbReference type="Gene3D" id="3.30.360.10">
    <property type="entry name" value="Dihydrodipicolinate Reductase, domain 2"/>
    <property type="match status" value="1"/>
</dbReference>
<name>A0A7Y9LBI8_9ACTN</name>
<dbReference type="InterPro" id="IPR004104">
    <property type="entry name" value="Gfo/Idh/MocA-like_OxRdtase_C"/>
</dbReference>
<evidence type="ECO:0000259" key="2">
    <source>
        <dbReference type="Pfam" id="PF01408"/>
    </source>
</evidence>
<dbReference type="InterPro" id="IPR000683">
    <property type="entry name" value="Gfo/Idh/MocA-like_OxRdtase_N"/>
</dbReference>
<dbReference type="EMBL" id="JACCBU010000001">
    <property type="protein sequence ID" value="NYE71777.1"/>
    <property type="molecule type" value="Genomic_DNA"/>
</dbReference>
<dbReference type="InterPro" id="IPR036291">
    <property type="entry name" value="NAD(P)-bd_dom_sf"/>
</dbReference>
<keyword evidence="5" id="KW-1185">Reference proteome</keyword>
<dbReference type="AlphaFoldDB" id="A0A7Y9LBI8"/>
<dbReference type="GO" id="GO:0000166">
    <property type="term" value="F:nucleotide binding"/>
    <property type="evidence" value="ECO:0007669"/>
    <property type="project" value="InterPro"/>
</dbReference>
<dbReference type="Gene3D" id="3.40.50.720">
    <property type="entry name" value="NAD(P)-binding Rossmann-like Domain"/>
    <property type="match status" value="1"/>
</dbReference>